<dbReference type="Proteomes" id="UP001054821">
    <property type="component" value="Chromosome 8"/>
</dbReference>
<sequence>MSLLKSSLGLKDSQLDSSTTSLHEREEAYPRLKYEFANMTHSYDKLIAKCNAYQEAAKGSKFEAIVGTYKLGYLDCKSGVAPLEEQVVEENEAKEGAIDEVEANAIEQVAAAS</sequence>
<reference evidence="2 3" key="1">
    <citation type="journal article" date="2022" name="G3 (Bethesda)">
        <title>Whole-genome sequence and methylome profiling of the almond [Prunus dulcis (Mill.) D.A. Webb] cultivar 'Nonpareil'.</title>
        <authorList>
            <person name="D'Amico-Willman K.M."/>
            <person name="Ouma W.Z."/>
            <person name="Meulia T."/>
            <person name="Sideli G.M."/>
            <person name="Gradziel T.M."/>
            <person name="Fresnedo-Ramirez J."/>
        </authorList>
    </citation>
    <scope>NUCLEOTIDE SEQUENCE [LARGE SCALE GENOMIC DNA]</scope>
    <source>
        <strain evidence="2">Clone GOH B32 T37-40</strain>
    </source>
</reference>
<evidence type="ECO:0000313" key="2">
    <source>
        <dbReference type="EMBL" id="KAI5313638.1"/>
    </source>
</evidence>
<proteinExistence type="predicted"/>
<feature type="compositionally biased region" description="Low complexity" evidence="1">
    <location>
        <begin position="1"/>
        <end position="18"/>
    </location>
</feature>
<organism evidence="2 3">
    <name type="scientific">Prunus dulcis</name>
    <name type="common">Almond</name>
    <name type="synonym">Amygdalus dulcis</name>
    <dbReference type="NCBI Taxonomy" id="3755"/>
    <lineage>
        <taxon>Eukaryota</taxon>
        <taxon>Viridiplantae</taxon>
        <taxon>Streptophyta</taxon>
        <taxon>Embryophyta</taxon>
        <taxon>Tracheophyta</taxon>
        <taxon>Spermatophyta</taxon>
        <taxon>Magnoliopsida</taxon>
        <taxon>eudicotyledons</taxon>
        <taxon>Gunneridae</taxon>
        <taxon>Pentapetalae</taxon>
        <taxon>rosids</taxon>
        <taxon>fabids</taxon>
        <taxon>Rosales</taxon>
        <taxon>Rosaceae</taxon>
        <taxon>Amygdaloideae</taxon>
        <taxon>Amygdaleae</taxon>
        <taxon>Prunus</taxon>
    </lineage>
</organism>
<gene>
    <name evidence="2" type="ORF">L3X38_042814</name>
</gene>
<dbReference type="AlphaFoldDB" id="A0AAD4UVW1"/>
<name>A0AAD4UVW1_PRUDU</name>
<feature type="region of interest" description="Disordered" evidence="1">
    <location>
        <begin position="1"/>
        <end position="25"/>
    </location>
</feature>
<keyword evidence="3" id="KW-1185">Reference proteome</keyword>
<dbReference type="EMBL" id="JAJFAZ020000008">
    <property type="protein sequence ID" value="KAI5313638.1"/>
    <property type="molecule type" value="Genomic_DNA"/>
</dbReference>
<evidence type="ECO:0000313" key="3">
    <source>
        <dbReference type="Proteomes" id="UP001054821"/>
    </source>
</evidence>
<accession>A0AAD4UVW1</accession>
<evidence type="ECO:0000256" key="1">
    <source>
        <dbReference type="SAM" id="MobiDB-lite"/>
    </source>
</evidence>
<protein>
    <submittedName>
        <fullName evidence="2">Uncharacterized protein</fullName>
    </submittedName>
</protein>
<comment type="caution">
    <text evidence="2">The sequence shown here is derived from an EMBL/GenBank/DDBJ whole genome shotgun (WGS) entry which is preliminary data.</text>
</comment>